<dbReference type="GO" id="GO:0005524">
    <property type="term" value="F:ATP binding"/>
    <property type="evidence" value="ECO:0007669"/>
    <property type="project" value="UniProtKB-KW"/>
</dbReference>
<dbReference type="CDD" id="cd03230">
    <property type="entry name" value="ABC_DR_subfamily_A"/>
    <property type="match status" value="1"/>
</dbReference>
<evidence type="ECO:0000256" key="2">
    <source>
        <dbReference type="ARBA" id="ARBA00022741"/>
    </source>
</evidence>
<dbReference type="PANTHER" id="PTHR42939:SF3">
    <property type="entry name" value="ABC TRANSPORTER ATP-BINDING COMPONENT"/>
    <property type="match status" value="1"/>
</dbReference>
<reference evidence="5 6" key="1">
    <citation type="submission" date="2021-06" db="EMBL/GenBank/DDBJ databases">
        <authorList>
            <person name="Sun Q."/>
            <person name="Li D."/>
        </authorList>
    </citation>
    <scope>NUCLEOTIDE SEQUENCE [LARGE SCALE GENOMIC DNA]</scope>
    <source>
        <strain evidence="5 6">MSJ-40</strain>
    </source>
</reference>
<keyword evidence="1" id="KW-0813">Transport</keyword>
<dbReference type="Pfam" id="PF00005">
    <property type="entry name" value="ABC_tran"/>
    <property type="match status" value="1"/>
</dbReference>
<sequence>MEDILRISNISKHFKTFSLSNINISIKENCITGFLGKNGAGKTTLIKIILGLVHKDEGNIVYFNNPNLKKRDIKDRIGVVLDDGYFYDNLTLNQMKNLVSSTYTNWNEKKYKSYIERFRLDEKQIISSLSKGMKMKYALSLALSHNADLLIMDEPTSGLDPEVRKELMNILNEYIQEDGKSVLFSTHITSDLEQIADEIIIINDGKILEQISKDELIEEYRLIKSNNKILEKLNMNDLKLVNKTNYGFSAITDKYEKLRKEFPEIIVERASLEDIFLARTEVLENETNI</sequence>
<protein>
    <submittedName>
        <fullName evidence="5">ABC transporter ATP-binding protein</fullName>
    </submittedName>
</protein>
<dbReference type="InterPro" id="IPR017871">
    <property type="entry name" value="ABC_transporter-like_CS"/>
</dbReference>
<evidence type="ECO:0000259" key="4">
    <source>
        <dbReference type="PROSITE" id="PS50893"/>
    </source>
</evidence>
<evidence type="ECO:0000313" key="5">
    <source>
        <dbReference type="EMBL" id="MBU5438392.1"/>
    </source>
</evidence>
<dbReference type="SMART" id="SM00382">
    <property type="entry name" value="AAA"/>
    <property type="match status" value="1"/>
</dbReference>
<dbReference type="InterPro" id="IPR003593">
    <property type="entry name" value="AAA+_ATPase"/>
</dbReference>
<keyword evidence="3 5" id="KW-0067">ATP-binding</keyword>
<dbReference type="PROSITE" id="PS00211">
    <property type="entry name" value="ABC_TRANSPORTER_1"/>
    <property type="match status" value="1"/>
</dbReference>
<dbReference type="EMBL" id="JAHLPM010000008">
    <property type="protein sequence ID" value="MBU5438392.1"/>
    <property type="molecule type" value="Genomic_DNA"/>
</dbReference>
<evidence type="ECO:0000313" key="6">
    <source>
        <dbReference type="Proteomes" id="UP000749471"/>
    </source>
</evidence>
<feature type="domain" description="ABC transporter" evidence="4">
    <location>
        <begin position="5"/>
        <end position="229"/>
    </location>
</feature>
<gene>
    <name evidence="5" type="ORF">KQI42_10255</name>
</gene>
<proteinExistence type="predicted"/>
<dbReference type="InterPro" id="IPR003439">
    <property type="entry name" value="ABC_transporter-like_ATP-bd"/>
</dbReference>
<evidence type="ECO:0000256" key="3">
    <source>
        <dbReference type="ARBA" id="ARBA00022840"/>
    </source>
</evidence>
<name>A0ABS6E654_9FIRM</name>
<dbReference type="Proteomes" id="UP000749471">
    <property type="component" value="Unassembled WGS sequence"/>
</dbReference>
<dbReference type="InterPro" id="IPR051782">
    <property type="entry name" value="ABC_Transporter_VariousFunc"/>
</dbReference>
<keyword evidence="2" id="KW-0547">Nucleotide-binding</keyword>
<dbReference type="PROSITE" id="PS50893">
    <property type="entry name" value="ABC_TRANSPORTER_2"/>
    <property type="match status" value="1"/>
</dbReference>
<comment type="caution">
    <text evidence="5">The sequence shown here is derived from an EMBL/GenBank/DDBJ whole genome shotgun (WGS) entry which is preliminary data.</text>
</comment>
<organism evidence="5 6">
    <name type="scientific">Tissierella simiarum</name>
    <dbReference type="NCBI Taxonomy" id="2841534"/>
    <lineage>
        <taxon>Bacteria</taxon>
        <taxon>Bacillati</taxon>
        <taxon>Bacillota</taxon>
        <taxon>Tissierellia</taxon>
        <taxon>Tissierellales</taxon>
        <taxon>Tissierellaceae</taxon>
        <taxon>Tissierella</taxon>
    </lineage>
</organism>
<accession>A0ABS6E654</accession>
<dbReference type="PANTHER" id="PTHR42939">
    <property type="entry name" value="ABC TRANSPORTER ATP-BINDING PROTEIN ALBC-RELATED"/>
    <property type="match status" value="1"/>
</dbReference>
<evidence type="ECO:0000256" key="1">
    <source>
        <dbReference type="ARBA" id="ARBA00022448"/>
    </source>
</evidence>
<dbReference type="RefSeq" id="WP_216519487.1">
    <property type="nucleotide sequence ID" value="NZ_JAHLPM010000008.1"/>
</dbReference>
<keyword evidence="6" id="KW-1185">Reference proteome</keyword>